<keyword evidence="1" id="KW-1133">Transmembrane helix</keyword>
<dbReference type="Proteomes" id="UP000005546">
    <property type="component" value="Unassembled WGS sequence"/>
</dbReference>
<keyword evidence="1" id="KW-0812">Transmembrane</keyword>
<sequence length="110" mass="13111">MMLEEETGSKYTFESGLFYFKTGFPVLFFSFAYSFPLSFSKNIIHPSKHTLTYYYIALHRIKDEYPFANFLGEERTSCLTLPLNFGSIRNSLYLYKFNRIRIFKTNHNIK</sequence>
<keyword evidence="1" id="KW-0472">Membrane</keyword>
<feature type="transmembrane region" description="Helical" evidence="1">
    <location>
        <begin position="18"/>
        <end position="39"/>
    </location>
</feature>
<comment type="caution">
    <text evidence="2">The sequence shown here is derived from an EMBL/GenBank/DDBJ whole genome shotgun (WGS) entry which is preliminary data.</text>
</comment>
<gene>
    <name evidence="2" type="ORF">HMPREF9442_01261</name>
</gene>
<accession>F3QSU6</accession>
<evidence type="ECO:0000313" key="2">
    <source>
        <dbReference type="EMBL" id="EGG55092.1"/>
    </source>
</evidence>
<evidence type="ECO:0000313" key="3">
    <source>
        <dbReference type="Proteomes" id="UP000005546"/>
    </source>
</evidence>
<dbReference type="EMBL" id="AFBR01000033">
    <property type="protein sequence ID" value="EGG55092.1"/>
    <property type="molecule type" value="Genomic_DNA"/>
</dbReference>
<organism evidence="2 3">
    <name type="scientific">Paraprevotella xylaniphila YIT 11841</name>
    <dbReference type="NCBI Taxonomy" id="762982"/>
    <lineage>
        <taxon>Bacteria</taxon>
        <taxon>Pseudomonadati</taxon>
        <taxon>Bacteroidota</taxon>
        <taxon>Bacteroidia</taxon>
        <taxon>Bacteroidales</taxon>
        <taxon>Prevotellaceae</taxon>
        <taxon>Paraprevotella</taxon>
    </lineage>
</organism>
<protein>
    <submittedName>
        <fullName evidence="2">Conserved domain protein</fullName>
    </submittedName>
</protein>
<reference evidence="2 3" key="1">
    <citation type="submission" date="2011-02" db="EMBL/GenBank/DDBJ databases">
        <authorList>
            <person name="Weinstock G."/>
            <person name="Sodergren E."/>
            <person name="Clifton S."/>
            <person name="Fulton L."/>
            <person name="Fulton B."/>
            <person name="Courtney L."/>
            <person name="Fronick C."/>
            <person name="Harrison M."/>
            <person name="Strong C."/>
            <person name="Farmer C."/>
            <person name="Delahaunty K."/>
            <person name="Markovic C."/>
            <person name="Hall O."/>
            <person name="Minx P."/>
            <person name="Tomlinson C."/>
            <person name="Mitreva M."/>
            <person name="Hou S."/>
            <person name="Chen J."/>
            <person name="Wollam A."/>
            <person name="Pepin K.H."/>
            <person name="Johnson M."/>
            <person name="Bhonagiri V."/>
            <person name="Zhang X."/>
            <person name="Suruliraj S."/>
            <person name="Warren W."/>
            <person name="Chinwalla A."/>
            <person name="Mardis E.R."/>
            <person name="Wilson R.K."/>
        </authorList>
    </citation>
    <scope>NUCLEOTIDE SEQUENCE [LARGE SCALE GENOMIC DNA]</scope>
    <source>
        <strain evidence="2 3">YIT 11841</strain>
    </source>
</reference>
<dbReference type="STRING" id="762982.HMPREF9442_01261"/>
<name>F3QSU6_9BACT</name>
<evidence type="ECO:0000256" key="1">
    <source>
        <dbReference type="SAM" id="Phobius"/>
    </source>
</evidence>
<keyword evidence="3" id="KW-1185">Reference proteome</keyword>
<proteinExistence type="predicted"/>
<dbReference type="AlphaFoldDB" id="F3QSU6"/>
<dbReference type="HOGENOM" id="CLU_2168548_0_0_10"/>